<evidence type="ECO:0000313" key="2">
    <source>
        <dbReference type="EMBL" id="KAL3865949.1"/>
    </source>
</evidence>
<gene>
    <name evidence="2" type="ORF">ACJMK2_043293</name>
</gene>
<evidence type="ECO:0000256" key="1">
    <source>
        <dbReference type="SAM" id="Phobius"/>
    </source>
</evidence>
<keyword evidence="3" id="KW-1185">Reference proteome</keyword>
<proteinExistence type="predicted"/>
<organism evidence="2 3">
    <name type="scientific">Sinanodonta woodiana</name>
    <name type="common">Chinese pond mussel</name>
    <name type="synonym">Anodonta woodiana</name>
    <dbReference type="NCBI Taxonomy" id="1069815"/>
    <lineage>
        <taxon>Eukaryota</taxon>
        <taxon>Metazoa</taxon>
        <taxon>Spiralia</taxon>
        <taxon>Lophotrochozoa</taxon>
        <taxon>Mollusca</taxon>
        <taxon>Bivalvia</taxon>
        <taxon>Autobranchia</taxon>
        <taxon>Heteroconchia</taxon>
        <taxon>Palaeoheterodonta</taxon>
        <taxon>Unionida</taxon>
        <taxon>Unionoidea</taxon>
        <taxon>Unionidae</taxon>
        <taxon>Unioninae</taxon>
        <taxon>Sinanodonta</taxon>
    </lineage>
</organism>
<dbReference type="Proteomes" id="UP001634394">
    <property type="component" value="Unassembled WGS sequence"/>
</dbReference>
<keyword evidence="1" id="KW-1133">Transmembrane helix</keyword>
<dbReference type="AlphaFoldDB" id="A0ABD3VWF7"/>
<feature type="transmembrane region" description="Helical" evidence="1">
    <location>
        <begin position="15"/>
        <end position="34"/>
    </location>
</feature>
<evidence type="ECO:0008006" key="4">
    <source>
        <dbReference type="Google" id="ProtNLM"/>
    </source>
</evidence>
<evidence type="ECO:0000313" key="3">
    <source>
        <dbReference type="Proteomes" id="UP001634394"/>
    </source>
</evidence>
<keyword evidence="1" id="KW-0812">Transmembrane</keyword>
<dbReference type="EMBL" id="JBJQND010000009">
    <property type="protein sequence ID" value="KAL3865949.1"/>
    <property type="molecule type" value="Genomic_DNA"/>
</dbReference>
<reference evidence="2 3" key="1">
    <citation type="submission" date="2024-11" db="EMBL/GenBank/DDBJ databases">
        <title>Chromosome-level genome assembly of the freshwater bivalve Anodonta woodiana.</title>
        <authorList>
            <person name="Chen X."/>
        </authorList>
    </citation>
    <scope>NUCLEOTIDE SEQUENCE [LARGE SCALE GENOMIC DNA]</scope>
    <source>
        <strain evidence="2">MN2024</strain>
        <tissue evidence="2">Gills</tissue>
    </source>
</reference>
<comment type="caution">
    <text evidence="2">The sequence shown here is derived from an EMBL/GenBank/DDBJ whole genome shotgun (WGS) entry which is preliminary data.</text>
</comment>
<accession>A0ABD3VWF7</accession>
<protein>
    <recommendedName>
        <fullName evidence="4">Transmembrane protein</fullName>
    </recommendedName>
</protein>
<keyword evidence="1" id="KW-0472">Membrane</keyword>
<name>A0ABD3VWF7_SINWO</name>
<sequence>MHLYPNTSIYLMDKVFSMAYMVGVVTFVLFTIVATRGIDGFVDPETSCRYCVELGDQNACVECISTLDGINVYKEAKRAGVSTYIRQSKSVCNCCFMSRYSNSICCNMCNMLQKRIGKRSLLIAPNGLYSSFDS</sequence>